<evidence type="ECO:0000313" key="1">
    <source>
        <dbReference type="EMBL" id="TLM79721.1"/>
    </source>
</evidence>
<protein>
    <submittedName>
        <fullName evidence="1">DUF3549 family protein</fullName>
    </submittedName>
</protein>
<proteinExistence type="predicted"/>
<sequence>MPTSLSELIAAADFNLRWFDMGRRVRLIGKKNAEDFEAGIAPWPYPYLRQAWCGLLLWPKGNNAESGQEDAGAPVVWFLRLPLDEQGKLLLPVRDRFLKQLQQALYSNQAGDLHKNLQRSLDDSGLMFAPPAEKRAVFHAKSARLLGREASDHFPAARAYAKDPASFPWEQLALQGLADLAVRWEEEKAQLVKTLPRFATPALISLCQCLESEAIDHQIAEPLIQRAEQSLASNTPDFTLVTAVVRGLSHSVASGMRQQFLLRLLLGDAGAHGDVLAAVGSRCIDDLQQPELASTWLERLSTNQPQQTFNLLLTDLLFLPPVRNVLLGILRNPERPESVARAFGAFLQPSGKH</sequence>
<gene>
    <name evidence="1" type="ORF">FDY93_02010</name>
</gene>
<reference evidence="1 2" key="1">
    <citation type="submission" date="2019-05" db="EMBL/GenBank/DDBJ databases">
        <title>Microbulbifer harenosus sp. nov., an alginate-degrading bacterium isolated from coastal sand.</title>
        <authorList>
            <person name="Huang H."/>
            <person name="Mo K."/>
            <person name="Bao S."/>
        </authorList>
    </citation>
    <scope>NUCLEOTIDE SEQUENCE [LARGE SCALE GENOMIC DNA]</scope>
    <source>
        <strain evidence="1 2">HB161719</strain>
    </source>
</reference>
<evidence type="ECO:0000313" key="2">
    <source>
        <dbReference type="Proteomes" id="UP000306791"/>
    </source>
</evidence>
<name>A0ABY2UMF4_9GAMM</name>
<comment type="caution">
    <text evidence="1">The sequence shown here is derived from an EMBL/GenBank/DDBJ whole genome shotgun (WGS) entry which is preliminary data.</text>
</comment>
<keyword evidence="2" id="KW-1185">Reference proteome</keyword>
<dbReference type="EMBL" id="VANI01000002">
    <property type="protein sequence ID" value="TLM79721.1"/>
    <property type="molecule type" value="Genomic_DNA"/>
</dbReference>
<dbReference type="Pfam" id="PF12069">
    <property type="entry name" value="DUF3549"/>
    <property type="match status" value="1"/>
</dbReference>
<dbReference type="InterPro" id="IPR021936">
    <property type="entry name" value="DUF3549"/>
</dbReference>
<dbReference type="Proteomes" id="UP000306791">
    <property type="component" value="Unassembled WGS sequence"/>
</dbReference>
<accession>A0ABY2UMF4</accession>
<organism evidence="1 2">
    <name type="scientific">Microbulbifer harenosus</name>
    <dbReference type="NCBI Taxonomy" id="2576840"/>
    <lineage>
        <taxon>Bacteria</taxon>
        <taxon>Pseudomonadati</taxon>
        <taxon>Pseudomonadota</taxon>
        <taxon>Gammaproteobacteria</taxon>
        <taxon>Cellvibrionales</taxon>
        <taxon>Microbulbiferaceae</taxon>
        <taxon>Microbulbifer</taxon>
    </lineage>
</organism>